<reference evidence="1" key="1">
    <citation type="submission" date="2021-11" db="EMBL/GenBank/DDBJ databases">
        <title>The complete genome of Massilia sp sp. G4R7.</title>
        <authorList>
            <person name="Liu L."/>
            <person name="Yue J."/>
            <person name="Yuan J."/>
            <person name="Yang F."/>
            <person name="Li L."/>
        </authorList>
    </citation>
    <scope>NUCLEOTIDE SEQUENCE</scope>
    <source>
        <strain evidence="1">G4R7</strain>
    </source>
</reference>
<protein>
    <submittedName>
        <fullName evidence="1">IS1595 family transposase</fullName>
    </submittedName>
</protein>
<keyword evidence="2" id="KW-1185">Reference proteome</keyword>
<feature type="non-terminal residue" evidence="1">
    <location>
        <position position="1"/>
    </location>
</feature>
<comment type="caution">
    <text evidence="1">The sequence shown here is derived from an EMBL/GenBank/DDBJ whole genome shotgun (WGS) entry which is preliminary data.</text>
</comment>
<dbReference type="EMBL" id="JAJNOC010000011">
    <property type="protein sequence ID" value="MCD2519275.1"/>
    <property type="molecule type" value="Genomic_DNA"/>
</dbReference>
<dbReference type="Proteomes" id="UP001179361">
    <property type="component" value="Unassembled WGS sequence"/>
</dbReference>
<accession>A0ABS8QEI4</accession>
<organism evidence="1 2">
    <name type="scientific">Massilia phyllostachyos</name>
    <dbReference type="NCBI Taxonomy" id="2898585"/>
    <lineage>
        <taxon>Bacteria</taxon>
        <taxon>Pseudomonadati</taxon>
        <taxon>Pseudomonadota</taxon>
        <taxon>Betaproteobacteria</taxon>
        <taxon>Burkholderiales</taxon>
        <taxon>Oxalobacteraceae</taxon>
        <taxon>Telluria group</taxon>
        <taxon>Massilia</taxon>
    </lineage>
</organism>
<sequence length="71" mass="8138">SVNVRAGRRARGAIHIQNVNGWHSRFKNWLVRFKGVASRYLANYSGWQRLLDAHALRTPAQWLGAAVRQVQ</sequence>
<gene>
    <name evidence="1" type="ORF">LQ564_23520</name>
</gene>
<name>A0ABS8QEI4_9BURK</name>
<evidence type="ECO:0000313" key="2">
    <source>
        <dbReference type="Proteomes" id="UP001179361"/>
    </source>
</evidence>
<proteinExistence type="predicted"/>
<evidence type="ECO:0000313" key="1">
    <source>
        <dbReference type="EMBL" id="MCD2519275.1"/>
    </source>
</evidence>